<dbReference type="GO" id="GO:0071949">
    <property type="term" value="F:FAD binding"/>
    <property type="evidence" value="ECO:0007669"/>
    <property type="project" value="InterPro"/>
</dbReference>
<evidence type="ECO:0000256" key="5">
    <source>
        <dbReference type="ARBA" id="ARBA00023002"/>
    </source>
</evidence>
<dbReference type="SUPFAM" id="SSF51905">
    <property type="entry name" value="FAD/NAD(P)-binding domain"/>
    <property type="match status" value="1"/>
</dbReference>
<evidence type="ECO:0000256" key="7">
    <source>
        <dbReference type="SAM" id="MobiDB-lite"/>
    </source>
</evidence>
<accession>F4PHC1</accession>
<dbReference type="Gene3D" id="3.50.50.60">
    <property type="entry name" value="FAD/NAD(P)-binding domain"/>
    <property type="match status" value="1"/>
</dbReference>
<keyword evidence="6" id="KW-0503">Monooxygenase</keyword>
<evidence type="ECO:0000259" key="8">
    <source>
        <dbReference type="Pfam" id="PF01494"/>
    </source>
</evidence>
<dbReference type="GO" id="GO:0005741">
    <property type="term" value="C:mitochondrial outer membrane"/>
    <property type="evidence" value="ECO:0007669"/>
    <property type="project" value="TreeGrafter"/>
</dbReference>
<evidence type="ECO:0000256" key="6">
    <source>
        <dbReference type="ARBA" id="ARBA00023033"/>
    </source>
</evidence>
<dbReference type="AlphaFoldDB" id="F4PHC1"/>
<dbReference type="PANTHER" id="PTHR46028:SF2">
    <property type="entry name" value="KYNURENINE 3-MONOOXYGENASE"/>
    <property type="match status" value="1"/>
</dbReference>
<dbReference type="InterPro" id="IPR002938">
    <property type="entry name" value="FAD-bd"/>
</dbReference>
<dbReference type="EMBL" id="GL883006">
    <property type="protein sequence ID" value="EGG25105.1"/>
    <property type="molecule type" value="Genomic_DNA"/>
</dbReference>
<dbReference type="PANTHER" id="PTHR46028">
    <property type="entry name" value="KYNURENINE 3-MONOOXYGENASE"/>
    <property type="match status" value="1"/>
</dbReference>
<dbReference type="STRING" id="1054147.F4PHC1"/>
<dbReference type="GO" id="GO:0070189">
    <property type="term" value="P:kynurenine metabolic process"/>
    <property type="evidence" value="ECO:0007669"/>
    <property type="project" value="TreeGrafter"/>
</dbReference>
<evidence type="ECO:0000256" key="2">
    <source>
        <dbReference type="ARBA" id="ARBA00022630"/>
    </source>
</evidence>
<sequence length="456" mass="51526">MSEKNTPPPTPPRPAATMKSSSSTASLEAHEQPVENISIFGSGLAGSAIALLLKNRGFTNITVYEKRSRSEQKASWNRGRSINMSLSFRGMKTLEKCGILPQILEEGVPMRGRMIHHLDGSKNFHPYSPDPNKFLLSISRDMLNEKLRQHVEGSESVQFLYNQQVKEVNPRGCTFTVKDTSNNVTRTMSTSTMIGCDGAFSAVRQSMARFPRHEYNQHYMEHGYKELRIPAGPNGEFQLEKECLHIWPRGGYMMIALPNKDGSFTVTLFFPFEGDGSSFESLNTPERIDRFFRTKFPDAAPLIPSLIEDFETNPVCTLLTIKTYPWAIDGRAVLVGDAAHAIVPFYGQDAISEMAIENFLEMRDTVQDDLFVFKKKVEHLLEQRFPGRYISRYELISFSHIPYKDAQRIGKLNQEILNVLCKDARLNLNNIDLTMANNLIKLCGCLVCFTIMGVCN</sequence>
<evidence type="ECO:0000313" key="10">
    <source>
        <dbReference type="Proteomes" id="UP000007797"/>
    </source>
</evidence>
<dbReference type="RefSeq" id="XP_004362956.1">
    <property type="nucleotide sequence ID" value="XM_004362899.1"/>
</dbReference>
<keyword evidence="3" id="KW-0274">FAD</keyword>
<protein>
    <recommendedName>
        <fullName evidence="8">FAD-binding domain-containing protein</fullName>
    </recommendedName>
</protein>
<proteinExistence type="predicted"/>
<dbReference type="Proteomes" id="UP000007797">
    <property type="component" value="Unassembled WGS sequence"/>
</dbReference>
<dbReference type="PRINTS" id="PR00420">
    <property type="entry name" value="RNGMNOXGNASE"/>
</dbReference>
<feature type="compositionally biased region" description="Low complexity" evidence="7">
    <location>
        <begin position="15"/>
        <end position="26"/>
    </location>
</feature>
<feature type="region of interest" description="Disordered" evidence="7">
    <location>
        <begin position="1"/>
        <end position="30"/>
    </location>
</feature>
<dbReference type="KEGG" id="dfa:DFA_03351"/>
<evidence type="ECO:0000256" key="4">
    <source>
        <dbReference type="ARBA" id="ARBA00022857"/>
    </source>
</evidence>
<evidence type="ECO:0000256" key="3">
    <source>
        <dbReference type="ARBA" id="ARBA00022827"/>
    </source>
</evidence>
<organism evidence="9 10">
    <name type="scientific">Cavenderia fasciculata</name>
    <name type="common">Slime mold</name>
    <name type="synonym">Dictyostelium fasciculatum</name>
    <dbReference type="NCBI Taxonomy" id="261658"/>
    <lineage>
        <taxon>Eukaryota</taxon>
        <taxon>Amoebozoa</taxon>
        <taxon>Evosea</taxon>
        <taxon>Eumycetozoa</taxon>
        <taxon>Dictyostelia</taxon>
        <taxon>Acytosteliales</taxon>
        <taxon>Cavenderiaceae</taxon>
        <taxon>Cavenderia</taxon>
    </lineage>
</organism>
<feature type="domain" description="FAD-binding" evidence="8">
    <location>
        <begin position="38"/>
        <end position="348"/>
    </location>
</feature>
<evidence type="ECO:0000313" key="9">
    <source>
        <dbReference type="EMBL" id="EGG25105.1"/>
    </source>
</evidence>
<keyword evidence="5" id="KW-0560">Oxidoreductase</keyword>
<dbReference type="GO" id="GO:0004502">
    <property type="term" value="F:kynurenine 3-monooxygenase activity"/>
    <property type="evidence" value="ECO:0007669"/>
    <property type="project" value="TreeGrafter"/>
</dbReference>
<feature type="compositionally biased region" description="Pro residues" evidence="7">
    <location>
        <begin position="1"/>
        <end position="14"/>
    </location>
</feature>
<keyword evidence="2" id="KW-0285">Flavoprotein</keyword>
<name>F4PHC1_CACFS</name>
<keyword evidence="4" id="KW-0521">NADP</keyword>
<keyword evidence="10" id="KW-1185">Reference proteome</keyword>
<reference evidence="10" key="1">
    <citation type="journal article" date="2011" name="Genome Res.">
        <title>Phylogeny-wide analysis of social amoeba genomes highlights ancient origins for complex intercellular communication.</title>
        <authorList>
            <person name="Heidel A.J."/>
            <person name="Lawal H.M."/>
            <person name="Felder M."/>
            <person name="Schilde C."/>
            <person name="Helps N.R."/>
            <person name="Tunggal B."/>
            <person name="Rivero F."/>
            <person name="John U."/>
            <person name="Schleicher M."/>
            <person name="Eichinger L."/>
            <person name="Platzer M."/>
            <person name="Noegel A.A."/>
            <person name="Schaap P."/>
            <person name="Gloeckner G."/>
        </authorList>
    </citation>
    <scope>NUCLEOTIDE SEQUENCE [LARGE SCALE GENOMIC DNA]</scope>
    <source>
        <strain evidence="10">SH3</strain>
    </source>
</reference>
<comment type="cofactor">
    <cofactor evidence="1">
        <name>FAD</name>
        <dbReference type="ChEBI" id="CHEBI:57692"/>
    </cofactor>
</comment>
<evidence type="ECO:0000256" key="1">
    <source>
        <dbReference type="ARBA" id="ARBA00001974"/>
    </source>
</evidence>
<dbReference type="GeneID" id="14877437"/>
<gene>
    <name evidence="9" type="ORF">DFA_03351</name>
</gene>
<dbReference type="Pfam" id="PF01494">
    <property type="entry name" value="FAD_binding_3"/>
    <property type="match status" value="1"/>
</dbReference>
<dbReference type="InterPro" id="IPR036188">
    <property type="entry name" value="FAD/NAD-bd_sf"/>
</dbReference>
<dbReference type="OrthoDB" id="10053569at2759"/>
<dbReference type="OMA" id="YHELQEG"/>